<feature type="region of interest" description="Disordered" evidence="8">
    <location>
        <begin position="409"/>
        <end position="428"/>
    </location>
</feature>
<keyword evidence="4 9" id="KW-0472">Membrane</keyword>
<organism evidence="12 13">
    <name type="scientific">Exilibacterium tricleocarpae</name>
    <dbReference type="NCBI Taxonomy" id="2591008"/>
    <lineage>
        <taxon>Bacteria</taxon>
        <taxon>Pseudomonadati</taxon>
        <taxon>Pseudomonadota</taxon>
        <taxon>Gammaproteobacteria</taxon>
        <taxon>Cellvibrionales</taxon>
        <taxon>Cellvibrionaceae</taxon>
        <taxon>Exilibacterium</taxon>
    </lineage>
</organism>
<dbReference type="SMART" id="SM00283">
    <property type="entry name" value="MA"/>
    <property type="match status" value="1"/>
</dbReference>
<feature type="domain" description="Methyl-accepting transducer" evidence="10">
    <location>
        <begin position="401"/>
        <end position="637"/>
    </location>
</feature>
<evidence type="ECO:0000256" key="2">
    <source>
        <dbReference type="ARBA" id="ARBA00022692"/>
    </source>
</evidence>
<proteinExistence type="inferred from homology"/>
<reference evidence="12 13" key="1">
    <citation type="submission" date="2019-06" db="EMBL/GenBank/DDBJ databases">
        <title>Whole genome sequence for Cellvibrionaceae sp. R142.</title>
        <authorList>
            <person name="Wang G."/>
        </authorList>
    </citation>
    <scope>NUCLEOTIDE SEQUENCE [LARGE SCALE GENOMIC DNA]</scope>
    <source>
        <strain evidence="12 13">R142</strain>
    </source>
</reference>
<evidence type="ECO:0000313" key="13">
    <source>
        <dbReference type="Proteomes" id="UP000319732"/>
    </source>
</evidence>
<dbReference type="Pfam" id="PF00015">
    <property type="entry name" value="MCPsignal"/>
    <property type="match status" value="1"/>
</dbReference>
<dbReference type="PROSITE" id="PS50111">
    <property type="entry name" value="CHEMOTAXIS_TRANSDUC_2"/>
    <property type="match status" value="1"/>
</dbReference>
<feature type="transmembrane region" description="Helical" evidence="9">
    <location>
        <begin position="21"/>
        <end position="41"/>
    </location>
</feature>
<dbReference type="PROSITE" id="PS50885">
    <property type="entry name" value="HAMP"/>
    <property type="match status" value="1"/>
</dbReference>
<dbReference type="InterPro" id="IPR004089">
    <property type="entry name" value="MCPsignal_dom"/>
</dbReference>
<evidence type="ECO:0000259" key="11">
    <source>
        <dbReference type="PROSITE" id="PS50885"/>
    </source>
</evidence>
<evidence type="ECO:0000256" key="4">
    <source>
        <dbReference type="ARBA" id="ARBA00023136"/>
    </source>
</evidence>
<keyword evidence="5 7" id="KW-0807">Transducer</keyword>
<dbReference type="PANTHER" id="PTHR32089:SF119">
    <property type="entry name" value="METHYL-ACCEPTING CHEMOTAXIS PROTEIN CTPL"/>
    <property type="match status" value="1"/>
</dbReference>
<dbReference type="FunFam" id="1.10.287.950:FF:000001">
    <property type="entry name" value="Methyl-accepting chemotaxis sensory transducer"/>
    <property type="match status" value="1"/>
</dbReference>
<evidence type="ECO:0000256" key="1">
    <source>
        <dbReference type="ARBA" id="ARBA00004141"/>
    </source>
</evidence>
<dbReference type="InterPro" id="IPR003660">
    <property type="entry name" value="HAMP_dom"/>
</dbReference>
<feature type="domain" description="HAMP" evidence="11">
    <location>
        <begin position="344"/>
        <end position="396"/>
    </location>
</feature>
<keyword evidence="3 9" id="KW-1133">Transmembrane helix</keyword>
<comment type="subcellular location">
    <subcellularLocation>
        <location evidence="1">Membrane</location>
        <topology evidence="1">Multi-pass membrane protein</topology>
    </subcellularLocation>
</comment>
<keyword evidence="2 9" id="KW-0812">Transmembrane</keyword>
<dbReference type="AlphaFoldDB" id="A0A545U6P6"/>
<evidence type="ECO:0000256" key="3">
    <source>
        <dbReference type="ARBA" id="ARBA00022989"/>
    </source>
</evidence>
<evidence type="ECO:0000256" key="6">
    <source>
        <dbReference type="ARBA" id="ARBA00029447"/>
    </source>
</evidence>
<dbReference type="EMBL" id="VHSG01000004">
    <property type="protein sequence ID" value="TQV85151.1"/>
    <property type="molecule type" value="Genomic_DNA"/>
</dbReference>
<evidence type="ECO:0000256" key="5">
    <source>
        <dbReference type="ARBA" id="ARBA00023224"/>
    </source>
</evidence>
<dbReference type="Gene3D" id="1.10.287.950">
    <property type="entry name" value="Methyl-accepting chemotaxis protein"/>
    <property type="match status" value="1"/>
</dbReference>
<sequence length="678" mass="72420">MRKLLNPAIFIANQLPFSQKFLTIFMLFLVPLAITFGKVYWDATVAINKAEQGKAAEELILALKPIATTMAKHRGNSSQYLNGLSGKAAVIRELEAQLQKLFSDYEAEREKITSFSTERLTIDPIRQAWKPLQLAQAPREPDVNFRAHTDVIADVLRLLERVAHKSGLILQSDLRVFHLMGAITFSIPALQETLGQLRGKGAGALADGKVTAEEQIEMLSLSIIVKNDRGKLEGNLDVMKQSGLSDSELAGAVENFEKEMTSFLALVDAGAVITDAASVSSDQFFSAGSSSIGKLAALNAGGIELLKKFADADIAAQQQHRNILTLVALATLVVCGYMAVGITTSIRLSVEGIQENTRRLSNGNFATRFTLVTKDAFTDIANSLNDMILSVANLVEGIQHSSRSVTSTTEKLQHVAATSQEQAGSQREQTNLVATAATEMAATVKEVAEHCSVASEATQNAQATAENGESIVKNAVVAINELAADVDNVSTSIVNLESEVSDIGSVIDVIKTIAEQTNLLALNAAIEAARAGEQGRGFAVVADEVRGLASRTQQSTSEIQTMIEKLQVGTSKAVSAAKAGKSQATLAVEEITKAGDVLQQIRVDVDRLLGLNSQIATATDQQSQAAEDISQNTNYLDAAAQSIHGQATEAAQYGSQLLGYVAELHAASERFTIKEKVL</sequence>
<dbReference type="PANTHER" id="PTHR32089">
    <property type="entry name" value="METHYL-ACCEPTING CHEMOTAXIS PROTEIN MCPB"/>
    <property type="match status" value="1"/>
</dbReference>
<evidence type="ECO:0000256" key="7">
    <source>
        <dbReference type="PROSITE-ProRule" id="PRU00284"/>
    </source>
</evidence>
<name>A0A545U6P6_9GAMM</name>
<accession>A0A545U6P6</accession>
<dbReference type="SUPFAM" id="SSF58104">
    <property type="entry name" value="Methyl-accepting chemotaxis protein (MCP) signaling domain"/>
    <property type="match status" value="1"/>
</dbReference>
<comment type="similarity">
    <text evidence="6">Belongs to the methyl-accepting chemotaxis (MCP) protein family.</text>
</comment>
<keyword evidence="13" id="KW-1185">Reference proteome</keyword>
<dbReference type="OrthoDB" id="5694686at2"/>
<dbReference type="CDD" id="cd11386">
    <property type="entry name" value="MCP_signal"/>
    <property type="match status" value="1"/>
</dbReference>
<dbReference type="GO" id="GO:0006935">
    <property type="term" value="P:chemotaxis"/>
    <property type="evidence" value="ECO:0007669"/>
    <property type="project" value="UniProtKB-ARBA"/>
</dbReference>
<evidence type="ECO:0000256" key="8">
    <source>
        <dbReference type="SAM" id="MobiDB-lite"/>
    </source>
</evidence>
<evidence type="ECO:0000259" key="10">
    <source>
        <dbReference type="PROSITE" id="PS50111"/>
    </source>
</evidence>
<evidence type="ECO:0000313" key="12">
    <source>
        <dbReference type="EMBL" id="TQV85151.1"/>
    </source>
</evidence>
<evidence type="ECO:0000256" key="9">
    <source>
        <dbReference type="SAM" id="Phobius"/>
    </source>
</evidence>
<dbReference type="Proteomes" id="UP000319732">
    <property type="component" value="Unassembled WGS sequence"/>
</dbReference>
<dbReference type="RefSeq" id="WP_142902698.1">
    <property type="nucleotide sequence ID" value="NZ_ML660088.1"/>
</dbReference>
<gene>
    <name evidence="12" type="ORF">FKG94_02895</name>
</gene>
<dbReference type="GO" id="GO:0016020">
    <property type="term" value="C:membrane"/>
    <property type="evidence" value="ECO:0007669"/>
    <property type="project" value="UniProtKB-SubCell"/>
</dbReference>
<dbReference type="GO" id="GO:0007165">
    <property type="term" value="P:signal transduction"/>
    <property type="evidence" value="ECO:0007669"/>
    <property type="project" value="UniProtKB-KW"/>
</dbReference>
<comment type="caution">
    <text evidence="12">The sequence shown here is derived from an EMBL/GenBank/DDBJ whole genome shotgun (WGS) entry which is preliminary data.</text>
</comment>
<protein>
    <submittedName>
        <fullName evidence="12">Methyl-accepting chemotaxis protein</fullName>
    </submittedName>
</protein>